<feature type="domain" description="Isochorismatase-like" evidence="2">
    <location>
        <begin position="3"/>
        <end position="143"/>
    </location>
</feature>
<organism evidence="3 4">
    <name type="scientific">Maridesulfovibrio hydrothermalis AM13 = DSM 14728</name>
    <dbReference type="NCBI Taxonomy" id="1121451"/>
    <lineage>
        <taxon>Bacteria</taxon>
        <taxon>Pseudomonadati</taxon>
        <taxon>Thermodesulfobacteriota</taxon>
        <taxon>Desulfovibrionia</taxon>
        <taxon>Desulfovibrionales</taxon>
        <taxon>Desulfovibrionaceae</taxon>
        <taxon>Maridesulfovibrio</taxon>
    </lineage>
</organism>
<proteinExistence type="predicted"/>
<accession>L0R9B5</accession>
<dbReference type="PANTHER" id="PTHR43540">
    <property type="entry name" value="PEROXYUREIDOACRYLATE/UREIDOACRYLATE AMIDOHYDROLASE-RELATED"/>
    <property type="match status" value="1"/>
</dbReference>
<evidence type="ECO:0000259" key="2">
    <source>
        <dbReference type="Pfam" id="PF00857"/>
    </source>
</evidence>
<dbReference type="HOGENOM" id="CLU_068979_5_5_7"/>
<keyword evidence="4" id="KW-1185">Reference proteome</keyword>
<dbReference type="SUPFAM" id="SSF52499">
    <property type="entry name" value="Isochorismatase-like hydrolases"/>
    <property type="match status" value="1"/>
</dbReference>
<evidence type="ECO:0000313" key="4">
    <source>
        <dbReference type="Proteomes" id="UP000010808"/>
    </source>
</evidence>
<dbReference type="STRING" id="1121451.DESAM_10195"/>
<dbReference type="KEGG" id="dhy:DESAM_10195"/>
<dbReference type="RefSeq" id="WP_015334786.1">
    <property type="nucleotide sequence ID" value="NC_020055.1"/>
</dbReference>
<reference evidence="3 4" key="1">
    <citation type="submission" date="2012-10" db="EMBL/GenBank/DDBJ databases">
        <authorList>
            <person name="Genoscope - CEA"/>
        </authorList>
    </citation>
    <scope>NUCLEOTIDE SEQUENCE [LARGE SCALE GENOMIC DNA]</scope>
    <source>
        <strain evidence="4">AM13 / DSM 14728</strain>
    </source>
</reference>
<gene>
    <name evidence="3" type="ORF">DESAM_10195</name>
</gene>
<dbReference type="Pfam" id="PF00857">
    <property type="entry name" value="Isochorismatase"/>
    <property type="match status" value="1"/>
</dbReference>
<dbReference type="InterPro" id="IPR036380">
    <property type="entry name" value="Isochorismatase-like_sf"/>
</dbReference>
<evidence type="ECO:0000256" key="1">
    <source>
        <dbReference type="ARBA" id="ARBA00022801"/>
    </source>
</evidence>
<dbReference type="OrthoDB" id="9791276at2"/>
<dbReference type="PATRIC" id="fig|1121451.3.peg.179"/>
<dbReference type="Gene3D" id="3.40.50.850">
    <property type="entry name" value="Isochorismatase-like"/>
    <property type="match status" value="1"/>
</dbReference>
<dbReference type="InterPro" id="IPR000868">
    <property type="entry name" value="Isochorismatase-like_dom"/>
</dbReference>
<dbReference type="GO" id="GO:0016787">
    <property type="term" value="F:hydrolase activity"/>
    <property type="evidence" value="ECO:0007669"/>
    <property type="project" value="UniProtKB-KW"/>
</dbReference>
<keyword evidence="1 3" id="KW-0378">Hydrolase</keyword>
<dbReference type="PANTHER" id="PTHR43540:SF14">
    <property type="entry name" value="ISOCHORISMATASE"/>
    <property type="match status" value="1"/>
</dbReference>
<dbReference type="CDD" id="cd01014">
    <property type="entry name" value="nicotinamidase_related"/>
    <property type="match status" value="1"/>
</dbReference>
<dbReference type="AlphaFoldDB" id="L0R9B5"/>
<name>L0R9B5_9BACT</name>
<dbReference type="InterPro" id="IPR050272">
    <property type="entry name" value="Isochorismatase-like_hydrls"/>
</dbReference>
<sequence>MKALLVIDMQKALFEGNSKRYDAAEIIKRINRLIAEARDKNVPIIFVRHCGDNDNGLKPDSKGWQILDELDFRDSDITVQKSCCDSFCKTDLEQVLNKNHADKLIITGCCTDFCIDTTVRQAASKGYEVLVASDGHTTADKPYLDAKIIIEHHNFVWSEFYSPAPVEVLSTEQIIYDL</sequence>
<dbReference type="EMBL" id="FO203522">
    <property type="protein sequence ID" value="CCO22176.1"/>
    <property type="molecule type" value="Genomic_DNA"/>
</dbReference>
<dbReference type="Proteomes" id="UP000010808">
    <property type="component" value="Chromosome"/>
</dbReference>
<dbReference type="eggNOG" id="COG1335">
    <property type="taxonomic scope" value="Bacteria"/>
</dbReference>
<evidence type="ECO:0000313" key="3">
    <source>
        <dbReference type="EMBL" id="CCO22176.1"/>
    </source>
</evidence>
<protein>
    <submittedName>
        <fullName evidence="3">Isochorismatase hydrolase</fullName>
    </submittedName>
</protein>